<evidence type="ECO:0000313" key="2">
    <source>
        <dbReference type="EMBL" id="RSJ71024.1"/>
    </source>
</evidence>
<organism evidence="2 3">
    <name type="scientific">Streptococcus oralis</name>
    <dbReference type="NCBI Taxonomy" id="1303"/>
    <lineage>
        <taxon>Bacteria</taxon>
        <taxon>Bacillati</taxon>
        <taxon>Bacillota</taxon>
        <taxon>Bacilli</taxon>
        <taxon>Lactobacillales</taxon>
        <taxon>Streptococcaceae</taxon>
        <taxon>Streptococcus</taxon>
    </lineage>
</organism>
<gene>
    <name evidence="2" type="ORF">D8801_03905</name>
</gene>
<feature type="transmembrane region" description="Helical" evidence="1">
    <location>
        <begin position="168"/>
        <end position="186"/>
    </location>
</feature>
<keyword evidence="1" id="KW-1133">Transmembrane helix</keyword>
<dbReference type="EMBL" id="RJPK01000002">
    <property type="protein sequence ID" value="RSJ71024.1"/>
    <property type="molecule type" value="Genomic_DNA"/>
</dbReference>
<feature type="transmembrane region" description="Helical" evidence="1">
    <location>
        <begin position="12"/>
        <end position="36"/>
    </location>
</feature>
<proteinExistence type="predicted"/>
<reference evidence="2 3" key="1">
    <citation type="submission" date="2018-11" db="EMBL/GenBank/DDBJ databases">
        <title>Species Designations Belie Phenotypic and Genotypic Heterogeneity in Oral Streptococci.</title>
        <authorList>
            <person name="Velsko I."/>
        </authorList>
    </citation>
    <scope>NUCLEOTIDE SEQUENCE [LARGE SCALE GENOMIC DNA]</scope>
    <source>
        <strain evidence="2 3">BCC10</strain>
    </source>
</reference>
<dbReference type="RefSeq" id="WP_125848014.1">
    <property type="nucleotide sequence ID" value="NZ_RJPK01000002.1"/>
</dbReference>
<evidence type="ECO:0008006" key="4">
    <source>
        <dbReference type="Google" id="ProtNLM"/>
    </source>
</evidence>
<keyword evidence="1" id="KW-0472">Membrane</keyword>
<sequence length="204" mass="23153">MGKFLEFVFNRIFLGMIATAFFWLLTLAGGVVFGLAPASATLMSLYAENGYTYRAYSLKEAWELYKSNFVKSNLAFYSFVLVDLVLVYGLYLLVQLPHQTIFHLLATFLNILVVAFVFLAYTVSLKLQVHYELSYRNTVKLALIGIFMNLPAIAKVLFGTVMLVGIGYYMPALLFFVGIGVWHFFISDMLEPVYESIHEKLATK</sequence>
<accession>A0A428G7S4</accession>
<dbReference type="Pfam" id="PF04854">
    <property type="entry name" value="DUF624"/>
    <property type="match status" value="1"/>
</dbReference>
<dbReference type="Proteomes" id="UP000281558">
    <property type="component" value="Unassembled WGS sequence"/>
</dbReference>
<protein>
    <recommendedName>
        <fullName evidence="4">DUF624 domain-containing protein</fullName>
    </recommendedName>
</protein>
<dbReference type="InterPro" id="IPR006938">
    <property type="entry name" value="DUF624"/>
</dbReference>
<evidence type="ECO:0000256" key="1">
    <source>
        <dbReference type="SAM" id="Phobius"/>
    </source>
</evidence>
<feature type="transmembrane region" description="Helical" evidence="1">
    <location>
        <begin position="101"/>
        <end position="121"/>
    </location>
</feature>
<name>A0A428G7S4_STROR</name>
<comment type="caution">
    <text evidence="2">The sequence shown here is derived from an EMBL/GenBank/DDBJ whole genome shotgun (WGS) entry which is preliminary data.</text>
</comment>
<dbReference type="AlphaFoldDB" id="A0A428G7S4"/>
<feature type="transmembrane region" description="Helical" evidence="1">
    <location>
        <begin position="141"/>
        <end position="161"/>
    </location>
</feature>
<feature type="transmembrane region" description="Helical" evidence="1">
    <location>
        <begin position="74"/>
        <end position="94"/>
    </location>
</feature>
<keyword evidence="1" id="KW-0812">Transmembrane</keyword>
<evidence type="ECO:0000313" key="3">
    <source>
        <dbReference type="Proteomes" id="UP000281558"/>
    </source>
</evidence>